<sequence length="136" mass="14589">MFGKKKKAKLHSHIDTLIGAQTRITGDVCFSGGLRVDGNINGNIIAEDGDQHTLILSNAGYIEGKIQVANVIINGTVKGPIHASKYLELQENAQIHGDVYYGSIEVKLGASVDGKMIHQDKLQSEKLVSLIPAAPE</sequence>
<evidence type="ECO:0000313" key="2">
    <source>
        <dbReference type="EMBL" id="SEN28411.1"/>
    </source>
</evidence>
<evidence type="ECO:0000313" key="3">
    <source>
        <dbReference type="Proteomes" id="UP000199459"/>
    </source>
</evidence>
<dbReference type="AlphaFoldDB" id="A0A1H8F905"/>
<evidence type="ECO:0000256" key="1">
    <source>
        <dbReference type="ARBA" id="ARBA00044755"/>
    </source>
</evidence>
<dbReference type="RefSeq" id="WP_090632076.1">
    <property type="nucleotide sequence ID" value="NZ_FOCP01000012.1"/>
</dbReference>
<proteinExistence type="inferred from homology"/>
<gene>
    <name evidence="2" type="ORF">SAMN05216325_11265</name>
</gene>
<dbReference type="PANTHER" id="PTHR35024">
    <property type="entry name" value="HYPOTHETICAL CYTOSOLIC PROTEIN"/>
    <property type="match status" value="1"/>
</dbReference>
<organism evidence="2 3">
    <name type="scientific">Nitrosomonas marina</name>
    <dbReference type="NCBI Taxonomy" id="917"/>
    <lineage>
        <taxon>Bacteria</taxon>
        <taxon>Pseudomonadati</taxon>
        <taxon>Pseudomonadota</taxon>
        <taxon>Betaproteobacteria</taxon>
        <taxon>Nitrosomonadales</taxon>
        <taxon>Nitrosomonadaceae</taxon>
        <taxon>Nitrosomonas</taxon>
    </lineage>
</organism>
<dbReference type="STRING" id="917.SAMN05216326_10934"/>
<reference evidence="2 3" key="1">
    <citation type="submission" date="2016-10" db="EMBL/GenBank/DDBJ databases">
        <authorList>
            <person name="de Groot N.N."/>
        </authorList>
    </citation>
    <scope>NUCLEOTIDE SEQUENCE [LARGE SCALE GENOMIC DNA]</scope>
    <source>
        <strain evidence="2 3">Nm22</strain>
    </source>
</reference>
<dbReference type="InterPro" id="IPR007607">
    <property type="entry name" value="BacA/B"/>
</dbReference>
<name>A0A1H8F905_9PROT</name>
<dbReference type="EMBL" id="FOCP01000012">
    <property type="protein sequence ID" value="SEN28411.1"/>
    <property type="molecule type" value="Genomic_DNA"/>
</dbReference>
<dbReference type="Pfam" id="PF04519">
    <property type="entry name" value="Bactofilin"/>
    <property type="match status" value="1"/>
</dbReference>
<dbReference type="Proteomes" id="UP000199459">
    <property type="component" value="Unassembled WGS sequence"/>
</dbReference>
<comment type="similarity">
    <text evidence="1">Belongs to the bactofilin family.</text>
</comment>
<protein>
    <submittedName>
        <fullName evidence="2">Protein CcmA, bactofilin family</fullName>
    </submittedName>
</protein>
<accession>A0A1H8F905</accession>
<dbReference type="OrthoDB" id="8903691at2"/>
<dbReference type="PANTHER" id="PTHR35024:SF4">
    <property type="entry name" value="POLYMER-FORMING CYTOSKELETAL PROTEIN"/>
    <property type="match status" value="1"/>
</dbReference>